<feature type="region of interest" description="Disordered" evidence="1">
    <location>
        <begin position="1"/>
        <end position="55"/>
    </location>
</feature>
<protein>
    <submittedName>
        <fullName evidence="2">Argonaute siRNA chaperone complex subunit Arb1</fullName>
    </submittedName>
</protein>
<dbReference type="GeneID" id="98180245"/>
<dbReference type="Proteomes" id="UP001628179">
    <property type="component" value="Unassembled WGS sequence"/>
</dbReference>
<keyword evidence="3" id="KW-1185">Reference proteome</keyword>
<gene>
    <name evidence="2" type="ORF">MFIFM68171_09503</name>
</gene>
<organism evidence="2 3">
    <name type="scientific">Madurella fahalii</name>
    <dbReference type="NCBI Taxonomy" id="1157608"/>
    <lineage>
        <taxon>Eukaryota</taxon>
        <taxon>Fungi</taxon>
        <taxon>Dikarya</taxon>
        <taxon>Ascomycota</taxon>
        <taxon>Pezizomycotina</taxon>
        <taxon>Sordariomycetes</taxon>
        <taxon>Sordariomycetidae</taxon>
        <taxon>Sordariales</taxon>
        <taxon>Sordariales incertae sedis</taxon>
        <taxon>Madurella</taxon>
    </lineage>
</organism>
<comment type="caution">
    <text evidence="2">The sequence shown here is derived from an EMBL/GenBank/DDBJ whole genome shotgun (WGS) entry which is preliminary data.</text>
</comment>
<sequence>MSSPREGGSAPERETRNDTADAEASQHIDIGGIRVEVDRSKDGKKKKRNNRAGRTKKKVTGFEEFYCDAPVTPAEHDEEKNVIYAPHRPFVDRIEECIQRFRARRRMSPEREYLFSRYLTLGGIDATVRQFQGTRDLGEDVLEGTSKAVAREMTADDVIQRGGEGNRNLRFYNPNFPEHWDVDFTGIAAGFLSEHLPAMGYSDIKHFRMGVEVVLNFLKYVDMHDVCPEYAEDVKNAQKVCAQALEEIPATWELVNLLPGAFNSALRALHCKEDEEFFTAFGSHGEEMAPDWKRAKMCQAVTLASLLRDRSISADKEWVVTGMAEQTFEVCEVNLPDAATRAKYAAVNTHLMDYPGFQPCGTITARPVIVRDGWDNTMADTVAEGVAGEAQFILEEDILKLLKVGMKLAMGVCTLNVGIKFIKYIKDVKPTFYVFLPQELMFRFKEPVLNPRPAPNIHDQDTNEDILAGIPIGDADD</sequence>
<dbReference type="InterPro" id="IPR018606">
    <property type="entry name" value="Arb1"/>
</dbReference>
<evidence type="ECO:0000313" key="2">
    <source>
        <dbReference type="EMBL" id="GAB1319293.1"/>
    </source>
</evidence>
<dbReference type="RefSeq" id="XP_070921023.1">
    <property type="nucleotide sequence ID" value="XM_071064922.1"/>
</dbReference>
<proteinExistence type="predicted"/>
<evidence type="ECO:0000256" key="1">
    <source>
        <dbReference type="SAM" id="MobiDB-lite"/>
    </source>
</evidence>
<feature type="compositionally biased region" description="Basic residues" evidence="1">
    <location>
        <begin position="42"/>
        <end position="55"/>
    </location>
</feature>
<dbReference type="Pfam" id="PF09692">
    <property type="entry name" value="Arb1"/>
    <property type="match status" value="1"/>
</dbReference>
<accession>A0ABQ0GNG4</accession>
<reference evidence="2 3" key="1">
    <citation type="submission" date="2024-09" db="EMBL/GenBank/DDBJ databases">
        <title>Itraconazole resistance in Madurella fahalii resulting from another homologue of gene encoding cytochrome P450 14-alpha sterol demethylase (CYP51).</title>
        <authorList>
            <person name="Yoshioka I."/>
            <person name="Fahal A.H."/>
            <person name="Kaneko S."/>
            <person name="Yaguchi T."/>
        </authorList>
    </citation>
    <scope>NUCLEOTIDE SEQUENCE [LARGE SCALE GENOMIC DNA]</scope>
    <source>
        <strain evidence="2 3">IFM 68171</strain>
    </source>
</reference>
<name>A0ABQ0GNG4_9PEZI</name>
<evidence type="ECO:0000313" key="3">
    <source>
        <dbReference type="Proteomes" id="UP001628179"/>
    </source>
</evidence>
<dbReference type="EMBL" id="BAAFSV010000005">
    <property type="protein sequence ID" value="GAB1319293.1"/>
    <property type="molecule type" value="Genomic_DNA"/>
</dbReference>